<dbReference type="AlphaFoldDB" id="A0A5B8RKU3"/>
<proteinExistence type="predicted"/>
<dbReference type="SUPFAM" id="SSF56059">
    <property type="entry name" value="Glutathione synthetase ATP-binding domain-like"/>
    <property type="match status" value="1"/>
</dbReference>
<dbReference type="InterPro" id="IPR013815">
    <property type="entry name" value="ATP_grasp_subdomain_1"/>
</dbReference>
<accession>A0A5B8RKU3</accession>
<dbReference type="Gene3D" id="3.30.470.20">
    <property type="entry name" value="ATP-grasp fold, B domain"/>
    <property type="match status" value="1"/>
</dbReference>
<dbReference type="InterPro" id="IPR011761">
    <property type="entry name" value="ATP-grasp"/>
</dbReference>
<evidence type="ECO:0000313" key="2">
    <source>
        <dbReference type="EMBL" id="QEA07597.1"/>
    </source>
</evidence>
<gene>
    <name evidence="2" type="ORF">KBTEX_03956</name>
</gene>
<dbReference type="Pfam" id="PF15632">
    <property type="entry name" value="ATPgrasp_Ter"/>
    <property type="match status" value="1"/>
</dbReference>
<dbReference type="GO" id="GO:0005524">
    <property type="term" value="F:ATP binding"/>
    <property type="evidence" value="ECO:0007669"/>
    <property type="project" value="InterPro"/>
</dbReference>
<dbReference type="PROSITE" id="PS50975">
    <property type="entry name" value="ATP_GRASP"/>
    <property type="match status" value="1"/>
</dbReference>
<organism evidence="2">
    <name type="scientific">uncultured organism</name>
    <dbReference type="NCBI Taxonomy" id="155900"/>
    <lineage>
        <taxon>unclassified sequences</taxon>
        <taxon>environmental samples</taxon>
    </lineage>
</organism>
<feature type="domain" description="ATP-grasp" evidence="1">
    <location>
        <begin position="69"/>
        <end position="260"/>
    </location>
</feature>
<dbReference type="EMBL" id="MN079292">
    <property type="protein sequence ID" value="QEA07597.1"/>
    <property type="molecule type" value="Genomic_DNA"/>
</dbReference>
<protein>
    <recommendedName>
        <fullName evidence="1">ATP-grasp domain-containing protein</fullName>
    </recommendedName>
</protein>
<name>A0A5B8RKU3_9ZZZZ</name>
<dbReference type="GO" id="GO:0046872">
    <property type="term" value="F:metal ion binding"/>
    <property type="evidence" value="ECO:0007669"/>
    <property type="project" value="InterPro"/>
</dbReference>
<reference evidence="2" key="1">
    <citation type="submission" date="2019-06" db="EMBL/GenBank/DDBJ databases">
        <authorList>
            <person name="Murdoch R.W."/>
            <person name="Fathepure B."/>
        </authorList>
    </citation>
    <scope>NUCLEOTIDE SEQUENCE</scope>
</reference>
<dbReference type="Gene3D" id="3.30.1490.20">
    <property type="entry name" value="ATP-grasp fold, A domain"/>
    <property type="match status" value="1"/>
</dbReference>
<evidence type="ECO:0000259" key="1">
    <source>
        <dbReference type="PROSITE" id="PS50975"/>
    </source>
</evidence>
<sequence>MYPAPGENPEAFVDAVAALVAEERVDVLLPVGDLTTALVLGGCERFAGVGLPCPPREAFETVTDKARLAVLAAERGVPVPSTRAFDTGAAALAASDSLSYPVVIKPARSQTAVDGQWLALPVVHAADAGELAAQLGAVPGYADVPVLVQQRLTGEGRGVFALYDRGRAVTFFAHRRLRERPPSGGVSVLSESVPAAPELVDAADRILSAVGWHGVAMAEFKLDAAGRAHLLEINGRFWGSLQLAVDAGVDFPLMACRLALGQDPAPPAGYRTGCRSRWLLGDLDSLYLRWRDGRRWARRGELAGAAARFLRLFERGTRYDVNRLEDLGPFLHECRYYLRGGAK</sequence>